<sequence length="302" mass="33038">MTVPVISITDLSDNVDLLMGFGLPEVDLRAVILDGPRDPGLAVVTRLNAIFGRNVPVAWGPAGRMRDSNDRMYDAPPSQQRGIDLLVHALADSPEPVHLLSFGSARPMAVAFNRAPEIFREKVARIHLSAVVQDSIALARIVGSGLPLSLYPCPNTVWTLPDLQWVESLHPWLRRHLAACSGSLEVLDMDAPADAMADFYDRRHSVRETAVWMEVAGQVLVRRTDGTHEIVAAPDVASGDKVVHTEQLACVASIDATGQYSFELGGDGRTTVFVRDDPFEYEEAMIEAMPALYRSFQPSLLS</sequence>
<proteinExistence type="predicted"/>
<dbReference type="SUPFAM" id="SSF53590">
    <property type="entry name" value="Nucleoside hydrolase"/>
    <property type="match status" value="1"/>
</dbReference>
<dbReference type="GO" id="GO:0016799">
    <property type="term" value="F:hydrolase activity, hydrolyzing N-glycosyl compounds"/>
    <property type="evidence" value="ECO:0007669"/>
    <property type="project" value="InterPro"/>
</dbReference>
<evidence type="ECO:0000313" key="1">
    <source>
        <dbReference type="EMBL" id="TDD49098.1"/>
    </source>
</evidence>
<dbReference type="Proteomes" id="UP000295124">
    <property type="component" value="Unassembled WGS sequence"/>
</dbReference>
<evidence type="ECO:0008006" key="3">
    <source>
        <dbReference type="Google" id="ProtNLM"/>
    </source>
</evidence>
<dbReference type="OrthoDB" id="9797882at2"/>
<dbReference type="RefSeq" id="WP_132174345.1">
    <property type="nucleotide sequence ID" value="NZ_SMKX01000133.1"/>
</dbReference>
<protein>
    <recommendedName>
        <fullName evidence="3">Inosine/uridine-preferring nucleoside hydrolase domain-containing protein</fullName>
    </recommendedName>
</protein>
<gene>
    <name evidence="1" type="ORF">E1263_32395</name>
</gene>
<dbReference type="AlphaFoldDB" id="A0A4R4YUN7"/>
<organism evidence="1 2">
    <name type="scientific">Kribbella antibiotica</name>
    <dbReference type="NCBI Taxonomy" id="190195"/>
    <lineage>
        <taxon>Bacteria</taxon>
        <taxon>Bacillati</taxon>
        <taxon>Actinomycetota</taxon>
        <taxon>Actinomycetes</taxon>
        <taxon>Propionibacteriales</taxon>
        <taxon>Kribbellaceae</taxon>
        <taxon>Kribbella</taxon>
    </lineage>
</organism>
<evidence type="ECO:0000313" key="2">
    <source>
        <dbReference type="Proteomes" id="UP000295124"/>
    </source>
</evidence>
<keyword evidence="2" id="KW-1185">Reference proteome</keyword>
<name>A0A4R4YUN7_9ACTN</name>
<dbReference type="InterPro" id="IPR036452">
    <property type="entry name" value="Ribo_hydro-like"/>
</dbReference>
<accession>A0A4R4YUN7</accession>
<dbReference type="Gene3D" id="3.90.245.10">
    <property type="entry name" value="Ribonucleoside hydrolase-like"/>
    <property type="match status" value="1"/>
</dbReference>
<dbReference type="EMBL" id="SMKX01000133">
    <property type="protein sequence ID" value="TDD49098.1"/>
    <property type="molecule type" value="Genomic_DNA"/>
</dbReference>
<comment type="caution">
    <text evidence="1">The sequence shown here is derived from an EMBL/GenBank/DDBJ whole genome shotgun (WGS) entry which is preliminary data.</text>
</comment>
<reference evidence="1 2" key="1">
    <citation type="submission" date="2019-03" db="EMBL/GenBank/DDBJ databases">
        <title>Draft genome sequences of novel Actinobacteria.</title>
        <authorList>
            <person name="Sahin N."/>
            <person name="Ay H."/>
            <person name="Saygin H."/>
        </authorList>
    </citation>
    <scope>NUCLEOTIDE SEQUENCE [LARGE SCALE GENOMIC DNA]</scope>
    <source>
        <strain evidence="1 2">JCM 13523</strain>
    </source>
</reference>